<evidence type="ECO:0000259" key="19">
    <source>
        <dbReference type="Pfam" id="PF13614"/>
    </source>
</evidence>
<protein>
    <recommendedName>
        <fullName evidence="5">non-specific protein-tyrosine kinase</fullName>
        <ecNumber evidence="5">2.7.10.2</ecNumber>
    </recommendedName>
</protein>
<evidence type="ECO:0000256" key="9">
    <source>
        <dbReference type="ARBA" id="ARBA00022692"/>
    </source>
</evidence>
<keyword evidence="7" id="KW-0997">Cell inner membrane</keyword>
<dbReference type="GO" id="GO:0005886">
    <property type="term" value="C:plasma membrane"/>
    <property type="evidence" value="ECO:0007669"/>
    <property type="project" value="UniProtKB-SubCell"/>
</dbReference>
<dbReference type="NCBIfam" id="TIGR01007">
    <property type="entry name" value="eps_fam"/>
    <property type="match status" value="1"/>
</dbReference>
<evidence type="ECO:0000313" key="20">
    <source>
        <dbReference type="EMBL" id="MBE1557083.1"/>
    </source>
</evidence>
<keyword evidence="14 17" id="KW-0472">Membrane</keyword>
<keyword evidence="13 17" id="KW-1133">Transmembrane helix</keyword>
<dbReference type="GO" id="GO:0005524">
    <property type="term" value="F:ATP binding"/>
    <property type="evidence" value="ECO:0007669"/>
    <property type="project" value="UniProtKB-KW"/>
</dbReference>
<dbReference type="SUPFAM" id="SSF52540">
    <property type="entry name" value="P-loop containing nucleoside triphosphate hydrolases"/>
    <property type="match status" value="1"/>
</dbReference>
<keyword evidence="21" id="KW-1185">Reference proteome</keyword>
<comment type="similarity">
    <text evidence="2">Belongs to the CpsC/CapA family.</text>
</comment>
<dbReference type="PANTHER" id="PTHR32309:SF13">
    <property type="entry name" value="FERRIC ENTEROBACTIN TRANSPORT PROTEIN FEPE"/>
    <property type="match status" value="1"/>
</dbReference>
<dbReference type="CDD" id="cd05387">
    <property type="entry name" value="BY-kinase"/>
    <property type="match status" value="1"/>
</dbReference>
<keyword evidence="6" id="KW-1003">Cell membrane</keyword>
<keyword evidence="12" id="KW-0067">ATP-binding</keyword>
<evidence type="ECO:0000256" key="4">
    <source>
        <dbReference type="ARBA" id="ARBA00008883"/>
    </source>
</evidence>
<evidence type="ECO:0000256" key="13">
    <source>
        <dbReference type="ARBA" id="ARBA00022989"/>
    </source>
</evidence>
<name>A0A927MN95_9BACL</name>
<dbReference type="EMBL" id="JADBEL010000049">
    <property type="protein sequence ID" value="MBE1557083.1"/>
    <property type="molecule type" value="Genomic_DNA"/>
</dbReference>
<keyword evidence="10" id="KW-0547">Nucleotide-binding</keyword>
<feature type="domain" description="AAA" evidence="19">
    <location>
        <begin position="273"/>
        <end position="396"/>
    </location>
</feature>
<evidence type="ECO:0000259" key="18">
    <source>
        <dbReference type="Pfam" id="PF02706"/>
    </source>
</evidence>
<dbReference type="EC" id="2.7.10.2" evidence="5"/>
<keyword evidence="15" id="KW-0829">Tyrosine-protein kinase</keyword>
<feature type="domain" description="Polysaccharide chain length determinant N-terminal" evidence="18">
    <location>
        <begin position="4"/>
        <end position="93"/>
    </location>
</feature>
<comment type="caution">
    <text evidence="20">The sequence shown here is derived from an EMBL/GenBank/DDBJ whole genome shotgun (WGS) entry which is preliminary data.</text>
</comment>
<keyword evidence="11" id="KW-0418">Kinase</keyword>
<evidence type="ECO:0000256" key="6">
    <source>
        <dbReference type="ARBA" id="ARBA00022475"/>
    </source>
</evidence>
<evidence type="ECO:0000256" key="16">
    <source>
        <dbReference type="ARBA" id="ARBA00051245"/>
    </source>
</evidence>
<accession>A0A927MN95</accession>
<evidence type="ECO:0000256" key="10">
    <source>
        <dbReference type="ARBA" id="ARBA00022741"/>
    </source>
</evidence>
<evidence type="ECO:0000256" key="3">
    <source>
        <dbReference type="ARBA" id="ARBA00007316"/>
    </source>
</evidence>
<comment type="similarity">
    <text evidence="3">Belongs to the CpsD/CapB family.</text>
</comment>
<reference evidence="20" key="1">
    <citation type="submission" date="2020-10" db="EMBL/GenBank/DDBJ databases">
        <title>Genomic Encyclopedia of Type Strains, Phase IV (KMG-IV): sequencing the most valuable type-strain genomes for metagenomic binning, comparative biology and taxonomic classification.</title>
        <authorList>
            <person name="Goeker M."/>
        </authorList>
    </citation>
    <scope>NUCLEOTIDE SEQUENCE</scope>
    <source>
        <strain evidence="20">DSM 13886</strain>
    </source>
</reference>
<proteinExistence type="inferred from homology"/>
<evidence type="ECO:0000256" key="2">
    <source>
        <dbReference type="ARBA" id="ARBA00006683"/>
    </source>
</evidence>
<dbReference type="InterPro" id="IPR005702">
    <property type="entry name" value="Wzc-like_C"/>
</dbReference>
<dbReference type="InterPro" id="IPR025669">
    <property type="entry name" value="AAA_dom"/>
</dbReference>
<dbReference type="Pfam" id="PF02706">
    <property type="entry name" value="Wzz"/>
    <property type="match status" value="1"/>
</dbReference>
<sequence>MRNGLDVKEIANLFKKKSVMIILVIFLFTLAGGVISYIIPPVYVAKTDLLVNYSTKGEGNKVLQSSDIEMSLRLIETYKQLLKSDRMQSKVIAGLKDSYTKTDLMNNISIESSGNSQIITIVAQEKTAEKAAILVNIYATKFQEEVKILMNLENINILNEISAGRDIKEVKPSSILFILISFIIGFILTGMIIVVQEFYFTKLNTVLRVENVLNTPNLGVIPLIKSQRSFKNKDVNWDERVISAVSSPFLCMEEFRRARANIQYHMAQKEAKAILVTSTVFGEGKSLVSGNLAVVMAMDGKRTVFVDANLRKPIGRRIFNLPERKGLTSMISGQFKLKEIIQKTEMENLFFISAGPIPPNPTEVLSSTKMEQLIDMLKEQFDVIIIDTPPLLVVDALRLSTFVDGCLYVIDAGRTKEEQASKSLKQLEKVGASILGTVLNRSYSTKNSVVTEY</sequence>
<gene>
    <name evidence="20" type="ORF">H4683_004215</name>
</gene>
<evidence type="ECO:0000256" key="5">
    <source>
        <dbReference type="ARBA" id="ARBA00011903"/>
    </source>
</evidence>
<dbReference type="PANTHER" id="PTHR32309">
    <property type="entry name" value="TYROSINE-PROTEIN KINASE"/>
    <property type="match status" value="1"/>
</dbReference>
<evidence type="ECO:0000256" key="7">
    <source>
        <dbReference type="ARBA" id="ARBA00022519"/>
    </source>
</evidence>
<comment type="catalytic activity">
    <reaction evidence="16">
        <text>L-tyrosyl-[protein] + ATP = O-phospho-L-tyrosyl-[protein] + ADP + H(+)</text>
        <dbReference type="Rhea" id="RHEA:10596"/>
        <dbReference type="Rhea" id="RHEA-COMP:10136"/>
        <dbReference type="Rhea" id="RHEA-COMP:20101"/>
        <dbReference type="ChEBI" id="CHEBI:15378"/>
        <dbReference type="ChEBI" id="CHEBI:30616"/>
        <dbReference type="ChEBI" id="CHEBI:46858"/>
        <dbReference type="ChEBI" id="CHEBI:61978"/>
        <dbReference type="ChEBI" id="CHEBI:456216"/>
        <dbReference type="EC" id="2.7.10.2"/>
    </reaction>
</comment>
<dbReference type="Proteomes" id="UP000658225">
    <property type="component" value="Unassembled WGS sequence"/>
</dbReference>
<comment type="subcellular location">
    <subcellularLocation>
        <location evidence="1">Cell inner membrane</location>
        <topology evidence="1">Multi-pass membrane protein</topology>
    </subcellularLocation>
</comment>
<dbReference type="InterPro" id="IPR027417">
    <property type="entry name" value="P-loop_NTPase"/>
</dbReference>
<dbReference type="RefSeq" id="WP_192600670.1">
    <property type="nucleotide sequence ID" value="NZ_JADBEL010000049.1"/>
</dbReference>
<dbReference type="InterPro" id="IPR050445">
    <property type="entry name" value="Bact_polysacc_biosynth/exp"/>
</dbReference>
<dbReference type="Pfam" id="PF13614">
    <property type="entry name" value="AAA_31"/>
    <property type="match status" value="1"/>
</dbReference>
<evidence type="ECO:0000256" key="15">
    <source>
        <dbReference type="ARBA" id="ARBA00023137"/>
    </source>
</evidence>
<evidence type="ECO:0000256" key="17">
    <source>
        <dbReference type="SAM" id="Phobius"/>
    </source>
</evidence>
<keyword evidence="8" id="KW-0808">Transferase</keyword>
<comment type="similarity">
    <text evidence="4">Belongs to the etk/wzc family.</text>
</comment>
<dbReference type="GO" id="GO:0004715">
    <property type="term" value="F:non-membrane spanning protein tyrosine kinase activity"/>
    <property type="evidence" value="ECO:0007669"/>
    <property type="project" value="UniProtKB-EC"/>
</dbReference>
<evidence type="ECO:0000256" key="1">
    <source>
        <dbReference type="ARBA" id="ARBA00004429"/>
    </source>
</evidence>
<organism evidence="20 21">
    <name type="scientific">Sporosarcina limicola</name>
    <dbReference type="NCBI Taxonomy" id="34101"/>
    <lineage>
        <taxon>Bacteria</taxon>
        <taxon>Bacillati</taxon>
        <taxon>Bacillota</taxon>
        <taxon>Bacilli</taxon>
        <taxon>Bacillales</taxon>
        <taxon>Caryophanaceae</taxon>
        <taxon>Sporosarcina</taxon>
    </lineage>
</organism>
<dbReference type="InterPro" id="IPR003856">
    <property type="entry name" value="LPS_length_determ_N"/>
</dbReference>
<feature type="transmembrane region" description="Helical" evidence="17">
    <location>
        <begin position="20"/>
        <end position="39"/>
    </location>
</feature>
<dbReference type="AlphaFoldDB" id="A0A927MN95"/>
<dbReference type="Gene3D" id="3.40.50.300">
    <property type="entry name" value="P-loop containing nucleotide triphosphate hydrolases"/>
    <property type="match status" value="1"/>
</dbReference>
<keyword evidence="9 17" id="KW-0812">Transmembrane</keyword>
<feature type="transmembrane region" description="Helical" evidence="17">
    <location>
        <begin position="175"/>
        <end position="195"/>
    </location>
</feature>
<evidence type="ECO:0000256" key="11">
    <source>
        <dbReference type="ARBA" id="ARBA00022777"/>
    </source>
</evidence>
<evidence type="ECO:0000313" key="21">
    <source>
        <dbReference type="Proteomes" id="UP000658225"/>
    </source>
</evidence>
<evidence type="ECO:0000256" key="8">
    <source>
        <dbReference type="ARBA" id="ARBA00022679"/>
    </source>
</evidence>
<evidence type="ECO:0000256" key="14">
    <source>
        <dbReference type="ARBA" id="ARBA00023136"/>
    </source>
</evidence>
<evidence type="ECO:0000256" key="12">
    <source>
        <dbReference type="ARBA" id="ARBA00022840"/>
    </source>
</evidence>